<dbReference type="InterPro" id="IPR036265">
    <property type="entry name" value="HIT-like_sf"/>
</dbReference>
<sequence>MCDRTAPRKPWQPHTLWSKLQAQTQQGLATGALRPIDTQYEIIADGGVAFIVRILTNLNRKAQARKVQTQKKTNPFLPYDQNLYVTDISDTHVCLLNKFNVVDHHFLIVTQRFESQLDWLTLADFEALHRCLTDVNGLFFYNGGTAAGASQPHKHLQIVPQPSMDVPVETAVQATEFVNGMGQSPQLPYAHRIAKLPANSGATQWLQTYRQLLTSLAINDPTGQWQGVQRCAYNLLGTRNWMMVVPRHRDDHLGISVNSLGFAGSLLVKNPEQMVQLKAIGPMTLLKEVSQSI</sequence>
<dbReference type="EMBL" id="JADEXP010000476">
    <property type="protein sequence ID" value="MBE9070608.1"/>
    <property type="molecule type" value="Genomic_DNA"/>
</dbReference>
<evidence type="ECO:0000313" key="5">
    <source>
        <dbReference type="Proteomes" id="UP000615026"/>
    </source>
</evidence>
<keyword evidence="5" id="KW-1185">Reference proteome</keyword>
<evidence type="ECO:0000256" key="1">
    <source>
        <dbReference type="PIRSR" id="PIRSR000846-1"/>
    </source>
</evidence>
<dbReference type="PIRSF" id="PIRSF000846">
    <property type="entry name" value="ATP_adenylyltr"/>
    <property type="match status" value="1"/>
</dbReference>
<feature type="domain" description="Ap4A phosphorylase 1/2 N-terminal" evidence="3">
    <location>
        <begin position="10"/>
        <end position="172"/>
    </location>
</feature>
<gene>
    <name evidence="4" type="ORF">IQ260_28610</name>
</gene>
<dbReference type="InterPro" id="IPR009163">
    <property type="entry name" value="Ap4A_phos1/2"/>
</dbReference>
<reference evidence="4" key="1">
    <citation type="submission" date="2020-10" db="EMBL/GenBank/DDBJ databases">
        <authorList>
            <person name="Castelo-Branco R."/>
            <person name="Eusebio N."/>
            <person name="Adriana R."/>
            <person name="Vieira A."/>
            <person name="Brugerolle De Fraissinette N."/>
            <person name="Rezende De Castro R."/>
            <person name="Schneider M.P."/>
            <person name="Vasconcelos V."/>
            <person name="Leao P.N."/>
        </authorList>
    </citation>
    <scope>NUCLEOTIDE SEQUENCE</scope>
    <source>
        <strain evidence="4">LEGE 11479</strain>
    </source>
</reference>
<dbReference type="SUPFAM" id="SSF54197">
    <property type="entry name" value="HIT-like"/>
    <property type="match status" value="1"/>
</dbReference>
<accession>A0A929A082</accession>
<organism evidence="4 5">
    <name type="scientific">Leptolyngbya cf. ectocarpi LEGE 11479</name>
    <dbReference type="NCBI Taxonomy" id="1828722"/>
    <lineage>
        <taxon>Bacteria</taxon>
        <taxon>Bacillati</taxon>
        <taxon>Cyanobacteriota</taxon>
        <taxon>Cyanophyceae</taxon>
        <taxon>Leptolyngbyales</taxon>
        <taxon>Leptolyngbyaceae</taxon>
        <taxon>Leptolyngbya group</taxon>
        <taxon>Leptolyngbya</taxon>
    </lineage>
</organism>
<feature type="active site" description="Nucleophile" evidence="1">
    <location>
        <position position="155"/>
    </location>
</feature>
<dbReference type="GO" id="GO:0003877">
    <property type="term" value="F:ATP:ADP adenylyltransferase activity"/>
    <property type="evidence" value="ECO:0007669"/>
    <property type="project" value="InterPro"/>
</dbReference>
<evidence type="ECO:0000259" key="3">
    <source>
        <dbReference type="Pfam" id="PF19327"/>
    </source>
</evidence>
<dbReference type="GO" id="GO:0005524">
    <property type="term" value="F:ATP binding"/>
    <property type="evidence" value="ECO:0007669"/>
    <property type="project" value="InterPro"/>
</dbReference>
<dbReference type="InterPro" id="IPR043171">
    <property type="entry name" value="Ap4A_phos1/2-like"/>
</dbReference>
<comment type="caution">
    <text evidence="4">The sequence shown here is derived from an EMBL/GenBank/DDBJ whole genome shotgun (WGS) entry which is preliminary data.</text>
</comment>
<dbReference type="InterPro" id="IPR045759">
    <property type="entry name" value="Ap4A_phos1/2_N"/>
</dbReference>
<dbReference type="Pfam" id="PF09830">
    <property type="entry name" value="ATP_transf"/>
    <property type="match status" value="1"/>
</dbReference>
<evidence type="ECO:0000313" key="4">
    <source>
        <dbReference type="EMBL" id="MBE9070608.1"/>
    </source>
</evidence>
<dbReference type="AlphaFoldDB" id="A0A929A082"/>
<dbReference type="GO" id="GO:0009117">
    <property type="term" value="P:nucleotide metabolic process"/>
    <property type="evidence" value="ECO:0007669"/>
    <property type="project" value="InterPro"/>
</dbReference>
<dbReference type="Pfam" id="PF19327">
    <property type="entry name" value="Ap4A_phos_N"/>
    <property type="match status" value="1"/>
</dbReference>
<protein>
    <submittedName>
        <fullName evidence="4">Phosphorylase</fullName>
    </submittedName>
</protein>
<dbReference type="Gene3D" id="3.30.428.70">
    <property type="match status" value="1"/>
</dbReference>
<dbReference type="PANTHER" id="PTHR38420:SF1">
    <property type="entry name" value="PUTATIVE (AFU_ORTHOLOGUE AFUA_5G14690)-RELATED"/>
    <property type="match status" value="1"/>
</dbReference>
<evidence type="ECO:0000259" key="2">
    <source>
        <dbReference type="Pfam" id="PF09830"/>
    </source>
</evidence>
<dbReference type="InterPro" id="IPR019200">
    <property type="entry name" value="ATP_adenylylTrfase_C"/>
</dbReference>
<proteinExistence type="predicted"/>
<name>A0A929A082_LEPEC</name>
<feature type="domain" description="ATP adenylyltransferase C-terminal" evidence="2">
    <location>
        <begin position="185"/>
        <end position="290"/>
    </location>
</feature>
<dbReference type="Proteomes" id="UP000615026">
    <property type="component" value="Unassembled WGS sequence"/>
</dbReference>
<dbReference type="PANTHER" id="PTHR38420">
    <property type="entry name" value="AP-4-A PHOSPHORYLASE II"/>
    <property type="match status" value="1"/>
</dbReference>